<keyword evidence="5 10" id="KW-0812">Transmembrane</keyword>
<comment type="caution">
    <text evidence="12">The sequence shown here is derived from an EMBL/GenBank/DDBJ whole genome shotgun (WGS) entry which is preliminary data.</text>
</comment>
<dbReference type="InterPro" id="IPR005828">
    <property type="entry name" value="MFS_sugar_transport-like"/>
</dbReference>
<comment type="subcellular location">
    <subcellularLocation>
        <location evidence="1">Membrane</location>
        <topology evidence="1">Multi-pass membrane protein</topology>
    </subcellularLocation>
</comment>
<dbReference type="PANTHER" id="PTHR48022:SF75">
    <property type="entry name" value="GALACTOSE TRANSPORTER-RELATED"/>
    <property type="match status" value="1"/>
</dbReference>
<evidence type="ECO:0000256" key="6">
    <source>
        <dbReference type="ARBA" id="ARBA00022989"/>
    </source>
</evidence>
<dbReference type="GO" id="GO:0055056">
    <property type="term" value="F:D-glucose transmembrane transporter activity"/>
    <property type="evidence" value="ECO:0007669"/>
    <property type="project" value="UniProtKB-ARBA"/>
</dbReference>
<evidence type="ECO:0000256" key="8">
    <source>
        <dbReference type="RuleBase" id="RU003346"/>
    </source>
</evidence>
<dbReference type="PANTHER" id="PTHR48022">
    <property type="entry name" value="PLASTIDIC GLUCOSE TRANSPORTER 4"/>
    <property type="match status" value="1"/>
</dbReference>
<evidence type="ECO:0000313" key="12">
    <source>
        <dbReference type="EMBL" id="GMG37083.1"/>
    </source>
</evidence>
<feature type="transmembrane region" description="Helical" evidence="10">
    <location>
        <begin position="164"/>
        <end position="187"/>
    </location>
</feature>
<dbReference type="Gene3D" id="1.20.1250.20">
    <property type="entry name" value="MFS general substrate transporter like domains"/>
    <property type="match status" value="1"/>
</dbReference>
<evidence type="ECO:0000256" key="9">
    <source>
        <dbReference type="SAM" id="MobiDB-lite"/>
    </source>
</evidence>
<feature type="transmembrane region" description="Helical" evidence="10">
    <location>
        <begin position="487"/>
        <end position="508"/>
    </location>
</feature>
<organism evidence="12 13">
    <name type="scientific">Ambrosiozyma monospora</name>
    <name type="common">Yeast</name>
    <name type="synonym">Endomycopsis monosporus</name>
    <dbReference type="NCBI Taxonomy" id="43982"/>
    <lineage>
        <taxon>Eukaryota</taxon>
        <taxon>Fungi</taxon>
        <taxon>Dikarya</taxon>
        <taxon>Ascomycota</taxon>
        <taxon>Saccharomycotina</taxon>
        <taxon>Pichiomycetes</taxon>
        <taxon>Pichiales</taxon>
        <taxon>Pichiaceae</taxon>
        <taxon>Ambrosiozyma</taxon>
    </lineage>
</organism>
<reference evidence="12" key="1">
    <citation type="submission" date="2023-04" db="EMBL/GenBank/DDBJ databases">
        <title>Ambrosiozyma monospora NBRC 1965.</title>
        <authorList>
            <person name="Ichikawa N."/>
            <person name="Sato H."/>
            <person name="Tonouchi N."/>
        </authorList>
    </citation>
    <scope>NUCLEOTIDE SEQUENCE</scope>
    <source>
        <strain evidence="12">NBRC 1965</strain>
    </source>
</reference>
<keyword evidence="4" id="KW-0762">Sugar transport</keyword>
<keyword evidence="7 10" id="KW-0472">Membrane</keyword>
<dbReference type="InterPro" id="IPR005829">
    <property type="entry name" value="Sugar_transporter_CS"/>
</dbReference>
<evidence type="ECO:0000259" key="11">
    <source>
        <dbReference type="PROSITE" id="PS50850"/>
    </source>
</evidence>
<feature type="domain" description="Major facilitator superfamily (MFS) profile" evidence="11">
    <location>
        <begin position="62"/>
        <end position="512"/>
    </location>
</feature>
<evidence type="ECO:0000313" key="13">
    <source>
        <dbReference type="Proteomes" id="UP001165063"/>
    </source>
</evidence>
<feature type="region of interest" description="Disordered" evidence="9">
    <location>
        <begin position="1"/>
        <end position="30"/>
    </location>
</feature>
<dbReference type="GO" id="GO:0005351">
    <property type="term" value="F:carbohydrate:proton symporter activity"/>
    <property type="evidence" value="ECO:0007669"/>
    <property type="project" value="TreeGrafter"/>
</dbReference>
<dbReference type="CDD" id="cd17356">
    <property type="entry name" value="MFS_HXT"/>
    <property type="match status" value="1"/>
</dbReference>
<dbReference type="PROSITE" id="PS50850">
    <property type="entry name" value="MFS"/>
    <property type="match status" value="1"/>
</dbReference>
<dbReference type="Proteomes" id="UP001165063">
    <property type="component" value="Unassembled WGS sequence"/>
</dbReference>
<sequence>MSQVADIVEKESKKSQEIQSSPSTNGSTAENFYEDHQQRKVAEAAAVVPEKPKSAYVFVGLLCLLVAFGGFVFGWDTGTISGFVNMSDYKRRFGQKHHDGTYYLSDVRTGLIVSIFNIGCAIGGLALGRLADTVGRKKGLMIVMLVYIVGIVIQIASIKSWVQYFIGRIVSGLAVGAVSVICPMFIAETSPKAIRGTLVSCYQLMITAGIFVGYCTTYGTKSHYEGSEQWRIPLGLSFAWALFMISGMVFMPESPRFLIEKGDMEGAKKSIAKVNKVSPEHPFVNDEVDLIYTSIEKERQAGQASWGELFTGKPKIFYRVFLGVMLQSLQQLTGNNYFFYYGTTIFNSVGLDDPFVTSIILGVVNFGSTFVALIIVDRMGRRTLLMTGSLCMSVCLVIFASVGVKPLYPHGYDGETSKSAGYAMLVFTCLFIFFFAITWAPGVFVVVSETYPLRIRSKGMAVATAANWLWGFLISFFTPFITKAIRFNYGYVFFGCCLFSFFFVWACIPETKGLSLEDVDEIYVNFTPGTAFMSKKYKNAHAKTLEDEVADSA</sequence>
<evidence type="ECO:0000256" key="4">
    <source>
        <dbReference type="ARBA" id="ARBA00022597"/>
    </source>
</evidence>
<feature type="transmembrane region" description="Helical" evidence="10">
    <location>
        <begin position="383"/>
        <end position="402"/>
    </location>
</feature>
<evidence type="ECO:0000256" key="10">
    <source>
        <dbReference type="SAM" id="Phobius"/>
    </source>
</evidence>
<dbReference type="GO" id="GO:0005886">
    <property type="term" value="C:plasma membrane"/>
    <property type="evidence" value="ECO:0007669"/>
    <property type="project" value="TreeGrafter"/>
</dbReference>
<dbReference type="FunFam" id="1.20.1250.20:FF:000044">
    <property type="entry name" value="Hexose transporter Hxt3p"/>
    <property type="match status" value="1"/>
</dbReference>
<dbReference type="NCBIfam" id="TIGR00879">
    <property type="entry name" value="SP"/>
    <property type="match status" value="1"/>
</dbReference>
<dbReference type="AlphaFoldDB" id="A0A9W6Z0W2"/>
<keyword evidence="3 8" id="KW-0813">Transport</keyword>
<dbReference type="PROSITE" id="PS00216">
    <property type="entry name" value="SUGAR_TRANSPORT_1"/>
    <property type="match status" value="1"/>
</dbReference>
<evidence type="ECO:0000256" key="5">
    <source>
        <dbReference type="ARBA" id="ARBA00022692"/>
    </source>
</evidence>
<feature type="transmembrane region" description="Helical" evidence="10">
    <location>
        <begin position="316"/>
        <end position="334"/>
    </location>
</feature>
<protein>
    <submittedName>
        <fullName evidence="12">Unnamed protein product</fullName>
    </submittedName>
</protein>
<dbReference type="PROSITE" id="PS00217">
    <property type="entry name" value="SUGAR_TRANSPORT_2"/>
    <property type="match status" value="1"/>
</dbReference>
<evidence type="ECO:0000256" key="7">
    <source>
        <dbReference type="ARBA" id="ARBA00023136"/>
    </source>
</evidence>
<dbReference type="InterPro" id="IPR050360">
    <property type="entry name" value="MFS_Sugar_Transporters"/>
</dbReference>
<feature type="transmembrane region" description="Helical" evidence="10">
    <location>
        <begin position="459"/>
        <end position="481"/>
    </location>
</feature>
<dbReference type="PRINTS" id="PR00171">
    <property type="entry name" value="SUGRTRNSPORT"/>
</dbReference>
<feature type="transmembrane region" description="Helical" evidence="10">
    <location>
        <begin position="354"/>
        <end position="376"/>
    </location>
</feature>
<feature type="transmembrane region" description="Helical" evidence="10">
    <location>
        <begin position="422"/>
        <end position="447"/>
    </location>
</feature>
<evidence type="ECO:0000256" key="2">
    <source>
        <dbReference type="ARBA" id="ARBA00010992"/>
    </source>
</evidence>
<feature type="transmembrane region" description="Helical" evidence="10">
    <location>
        <begin position="109"/>
        <end position="127"/>
    </location>
</feature>
<proteinExistence type="inferred from homology"/>
<feature type="transmembrane region" description="Helical" evidence="10">
    <location>
        <begin position="55"/>
        <end position="75"/>
    </location>
</feature>
<dbReference type="EMBL" id="BSXU01002390">
    <property type="protein sequence ID" value="GMG37083.1"/>
    <property type="molecule type" value="Genomic_DNA"/>
</dbReference>
<comment type="similarity">
    <text evidence="2 8">Belongs to the major facilitator superfamily. Sugar transporter (TC 2.A.1.1) family.</text>
</comment>
<gene>
    <name evidence="12" type="ORF">Amon01_000475300</name>
</gene>
<dbReference type="Pfam" id="PF00083">
    <property type="entry name" value="Sugar_tr"/>
    <property type="match status" value="1"/>
</dbReference>
<keyword evidence="6 10" id="KW-1133">Transmembrane helix</keyword>
<dbReference type="SUPFAM" id="SSF103473">
    <property type="entry name" value="MFS general substrate transporter"/>
    <property type="match status" value="1"/>
</dbReference>
<dbReference type="InterPro" id="IPR020846">
    <property type="entry name" value="MFS_dom"/>
</dbReference>
<feature type="transmembrane region" description="Helical" evidence="10">
    <location>
        <begin position="139"/>
        <end position="158"/>
    </location>
</feature>
<feature type="transmembrane region" description="Helical" evidence="10">
    <location>
        <begin position="199"/>
        <end position="220"/>
    </location>
</feature>
<keyword evidence="13" id="KW-1185">Reference proteome</keyword>
<accession>A0A9W6Z0W2</accession>
<evidence type="ECO:0000256" key="3">
    <source>
        <dbReference type="ARBA" id="ARBA00022448"/>
    </source>
</evidence>
<feature type="compositionally biased region" description="Basic and acidic residues" evidence="9">
    <location>
        <begin position="7"/>
        <end position="16"/>
    </location>
</feature>
<evidence type="ECO:0000256" key="1">
    <source>
        <dbReference type="ARBA" id="ARBA00004141"/>
    </source>
</evidence>
<dbReference type="OrthoDB" id="5141738at2759"/>
<dbReference type="InterPro" id="IPR003663">
    <property type="entry name" value="Sugar/inositol_transpt"/>
</dbReference>
<dbReference type="InterPro" id="IPR036259">
    <property type="entry name" value="MFS_trans_sf"/>
</dbReference>
<feature type="transmembrane region" description="Helical" evidence="10">
    <location>
        <begin position="232"/>
        <end position="251"/>
    </location>
</feature>
<name>A0A9W6Z0W2_AMBMO</name>